<dbReference type="PANTHER" id="PTHR46429:SF1">
    <property type="entry name" value="23S RRNA (GUANOSINE-2'-O-)-METHYLTRANSFERASE RLMB"/>
    <property type="match status" value="1"/>
</dbReference>
<dbReference type="InterPro" id="IPR004441">
    <property type="entry name" value="rRNA_MeTrfase_TrmH"/>
</dbReference>
<keyword evidence="5" id="KW-1185">Reference proteome</keyword>
<dbReference type="GO" id="GO:0008173">
    <property type="term" value="F:RNA methyltransferase activity"/>
    <property type="evidence" value="ECO:0007669"/>
    <property type="project" value="InterPro"/>
</dbReference>
<dbReference type="InterPro" id="IPR001537">
    <property type="entry name" value="SpoU_MeTrfase"/>
</dbReference>
<dbReference type="Pfam" id="PF08032">
    <property type="entry name" value="SpoU_sub_bind"/>
    <property type="match status" value="1"/>
</dbReference>
<gene>
    <name evidence="4" type="ORF">sL5_10520</name>
</gene>
<dbReference type="EMBL" id="BNGU01000065">
    <property type="protein sequence ID" value="GHM60059.1"/>
    <property type="molecule type" value="Genomic_DNA"/>
</dbReference>
<dbReference type="NCBIfam" id="TIGR00186">
    <property type="entry name" value="rRNA_methyl_3"/>
    <property type="match status" value="1"/>
</dbReference>
<feature type="domain" description="RNA 2-O ribose methyltransferase substrate binding" evidence="3">
    <location>
        <begin position="5"/>
        <end position="80"/>
    </location>
</feature>
<dbReference type="Pfam" id="PF00588">
    <property type="entry name" value="SpoU_methylase"/>
    <property type="match status" value="1"/>
</dbReference>
<dbReference type="PANTHER" id="PTHR46429">
    <property type="entry name" value="23S RRNA (GUANOSINE-2'-O-)-METHYLTRANSFERASE RLMB"/>
    <property type="match status" value="1"/>
</dbReference>
<dbReference type="InterPro" id="IPR013123">
    <property type="entry name" value="SpoU_subst-bd"/>
</dbReference>
<comment type="caution">
    <text evidence="4">The sequence shown here is derived from an EMBL/GenBank/DDBJ whole genome shotgun (WGS) entry which is preliminary data.</text>
</comment>
<dbReference type="SUPFAM" id="SSF75217">
    <property type="entry name" value="alpha/beta knot"/>
    <property type="match status" value="1"/>
</dbReference>
<accession>A0A8J3HW37</accession>
<dbReference type="Gene3D" id="3.40.1280.10">
    <property type="match status" value="1"/>
</dbReference>
<dbReference type="InterPro" id="IPR029028">
    <property type="entry name" value="Alpha/beta_knot_MTases"/>
</dbReference>
<sequence>MKQFWLYGKHTCISALKNEHRLCYELLLSPTFYKQNYKEIKNYIEAKNLKVIETNKFNTILAPHVNHQGIALKVAPLKNFELQEIIEKSINKSTILILDQITDTYNIGSILRTSACFGVDALILTYKHSPCENASIAKAASGTLEITPLLYVTNIVKTIKLLKEQGYWCYGLDCHTNQNLDSISKFYDKRIIIVGSEDKGLRRLVKENCDFLIKIPISPNIDSLNVSNAAAIVLYSIYNK</sequence>
<proteinExistence type="predicted"/>
<evidence type="ECO:0000313" key="4">
    <source>
        <dbReference type="EMBL" id="GHM60059.1"/>
    </source>
</evidence>
<evidence type="ECO:0000313" key="5">
    <source>
        <dbReference type="Proteomes" id="UP000637906"/>
    </source>
</evidence>
<dbReference type="InterPro" id="IPR029064">
    <property type="entry name" value="Ribosomal_eL30-like_sf"/>
</dbReference>
<evidence type="ECO:0000256" key="2">
    <source>
        <dbReference type="ARBA" id="ARBA00022679"/>
    </source>
</evidence>
<dbReference type="GO" id="GO:0005829">
    <property type="term" value="C:cytosol"/>
    <property type="evidence" value="ECO:0007669"/>
    <property type="project" value="TreeGrafter"/>
</dbReference>
<dbReference type="InterPro" id="IPR029026">
    <property type="entry name" value="tRNA_m1G_MTases_N"/>
</dbReference>
<dbReference type="GO" id="GO:0032259">
    <property type="term" value="P:methylation"/>
    <property type="evidence" value="ECO:0007669"/>
    <property type="project" value="UniProtKB-KW"/>
</dbReference>
<dbReference type="GO" id="GO:0003723">
    <property type="term" value="F:RNA binding"/>
    <property type="evidence" value="ECO:0007669"/>
    <property type="project" value="InterPro"/>
</dbReference>
<reference evidence="4 5" key="1">
    <citation type="journal article" date="2021" name="Microb. Ecol.">
        <title>Candidatus Mesenet longicola: Novel Endosymbionts of Brontispa longissima that Induce Cytoplasmic Incompatibility.</title>
        <authorList>
            <person name="Takano S."/>
            <person name="Gotoh Y."/>
            <person name="Hayashi T."/>
        </authorList>
    </citation>
    <scope>NUCLEOTIDE SEQUENCE [LARGE SCALE GENOMIC DNA]</scope>
    <source>
        <strain evidence="4">L5</strain>
    </source>
</reference>
<protein>
    <submittedName>
        <fullName evidence="4">23S rRNA (Guanosine(2251)-2'-O)-methyltransferase RlmB</fullName>
    </submittedName>
</protein>
<name>A0A8J3HW37_9RICK</name>
<dbReference type="Gene3D" id="3.30.1330.30">
    <property type="match status" value="1"/>
</dbReference>
<dbReference type="SUPFAM" id="SSF55315">
    <property type="entry name" value="L30e-like"/>
    <property type="match status" value="1"/>
</dbReference>
<dbReference type="Proteomes" id="UP000637906">
    <property type="component" value="Unassembled WGS sequence"/>
</dbReference>
<evidence type="ECO:0000256" key="1">
    <source>
        <dbReference type="ARBA" id="ARBA00022603"/>
    </source>
</evidence>
<dbReference type="SMART" id="SM00967">
    <property type="entry name" value="SpoU_sub_bind"/>
    <property type="match status" value="1"/>
</dbReference>
<keyword evidence="2" id="KW-0808">Transferase</keyword>
<evidence type="ECO:0000259" key="3">
    <source>
        <dbReference type="SMART" id="SM00967"/>
    </source>
</evidence>
<dbReference type="AlphaFoldDB" id="A0A8J3HW37"/>
<dbReference type="GO" id="GO:0006396">
    <property type="term" value="P:RNA processing"/>
    <property type="evidence" value="ECO:0007669"/>
    <property type="project" value="InterPro"/>
</dbReference>
<dbReference type="CDD" id="cd18103">
    <property type="entry name" value="SpoU-like_RlmB"/>
    <property type="match status" value="1"/>
</dbReference>
<organism evidence="4 5">
    <name type="scientific">Candidatus Mesenet longicola</name>
    <dbReference type="NCBI Taxonomy" id="1892558"/>
    <lineage>
        <taxon>Bacteria</taxon>
        <taxon>Pseudomonadati</taxon>
        <taxon>Pseudomonadota</taxon>
        <taxon>Alphaproteobacteria</taxon>
        <taxon>Rickettsiales</taxon>
        <taxon>Anaplasmataceae</taxon>
        <taxon>Candidatus Mesenet</taxon>
    </lineage>
</organism>
<keyword evidence="1" id="KW-0489">Methyltransferase</keyword>